<dbReference type="OrthoDB" id="112721at2"/>
<feature type="signal peptide" evidence="1">
    <location>
        <begin position="1"/>
        <end position="25"/>
    </location>
</feature>
<accession>A0A4Q1SE79</accession>
<dbReference type="Proteomes" id="UP000290253">
    <property type="component" value="Unassembled WGS sequence"/>
</dbReference>
<dbReference type="InterPro" id="IPR036465">
    <property type="entry name" value="vWFA_dom_sf"/>
</dbReference>
<dbReference type="SUPFAM" id="SSF53300">
    <property type="entry name" value="vWA-like"/>
    <property type="match status" value="1"/>
</dbReference>
<evidence type="ECO:0008006" key="4">
    <source>
        <dbReference type="Google" id="ProtNLM"/>
    </source>
</evidence>
<reference evidence="2 3" key="1">
    <citation type="journal article" date="2016" name="Int. J. Syst. Evol. Microbiol.">
        <title>Acidipila dinghuensis sp. nov., an acidobacterium isolated from forest soil.</title>
        <authorList>
            <person name="Jiang Y.W."/>
            <person name="Wang J."/>
            <person name="Chen M.H."/>
            <person name="Lv Y.Y."/>
            <person name="Qiu L.H."/>
        </authorList>
    </citation>
    <scope>NUCLEOTIDE SEQUENCE [LARGE SCALE GENOMIC DNA]</scope>
    <source>
        <strain evidence="2 3">DHOF10</strain>
    </source>
</reference>
<dbReference type="EMBL" id="SDMK01000002">
    <property type="protein sequence ID" value="RXS95566.1"/>
    <property type="molecule type" value="Genomic_DNA"/>
</dbReference>
<sequence length="312" mass="33370">MREAVTTALCVSTLSVCGLGSVALAQSGAVQSQSVVTVLSKNAESQPALEAKDFKVQVNGKTAQISNVTPLRGDRAALELAVLIDGGARNSLGRQLDDIQKFVQSLPPTTKVAISYMQNGRAVFATPFTADKAAALKGLHLPGGMVGSSASPYFCISDLAKNWPSTDRDTRREAVVITDGFDPYNPRFDPDDPYLQTAISDAVKAGVVIHGIFWHDAGFASRTFAGTNTGQNLMSLVTDATGGYYYYQGFGNPVSFSPFFADLERRLENQYELNFLAPAKNTKPEVGSLKVKLEAPSTKLTAADRVLLPPVE</sequence>
<gene>
    <name evidence="2" type="ORF">ESZ00_13455</name>
</gene>
<evidence type="ECO:0000313" key="2">
    <source>
        <dbReference type="EMBL" id="RXS95566.1"/>
    </source>
</evidence>
<protein>
    <recommendedName>
        <fullName evidence="4">VWFA domain-containing protein</fullName>
    </recommendedName>
</protein>
<evidence type="ECO:0000313" key="3">
    <source>
        <dbReference type="Proteomes" id="UP000290253"/>
    </source>
</evidence>
<dbReference type="Gene3D" id="3.40.50.410">
    <property type="entry name" value="von Willebrand factor, type A domain"/>
    <property type="match status" value="1"/>
</dbReference>
<comment type="caution">
    <text evidence="2">The sequence shown here is derived from an EMBL/GenBank/DDBJ whole genome shotgun (WGS) entry which is preliminary data.</text>
</comment>
<organism evidence="2 3">
    <name type="scientific">Silvibacterium dinghuense</name>
    <dbReference type="NCBI Taxonomy" id="1560006"/>
    <lineage>
        <taxon>Bacteria</taxon>
        <taxon>Pseudomonadati</taxon>
        <taxon>Acidobacteriota</taxon>
        <taxon>Terriglobia</taxon>
        <taxon>Terriglobales</taxon>
        <taxon>Acidobacteriaceae</taxon>
        <taxon>Silvibacterium</taxon>
    </lineage>
</organism>
<dbReference type="RefSeq" id="WP_129208763.1">
    <property type="nucleotide sequence ID" value="NZ_BMGU01000004.1"/>
</dbReference>
<evidence type="ECO:0000256" key="1">
    <source>
        <dbReference type="SAM" id="SignalP"/>
    </source>
</evidence>
<feature type="chain" id="PRO_5020472534" description="VWFA domain-containing protein" evidence="1">
    <location>
        <begin position="26"/>
        <end position="312"/>
    </location>
</feature>
<keyword evidence="1" id="KW-0732">Signal</keyword>
<proteinExistence type="predicted"/>
<dbReference type="AlphaFoldDB" id="A0A4Q1SE79"/>
<name>A0A4Q1SE79_9BACT</name>
<keyword evidence="3" id="KW-1185">Reference proteome</keyword>